<dbReference type="AlphaFoldDB" id="A0A645IZ47"/>
<dbReference type="InterPro" id="IPR036641">
    <property type="entry name" value="HPT_dom_sf"/>
</dbReference>
<gene>
    <name evidence="2" type="ORF">SDC9_204301</name>
</gene>
<dbReference type="PROSITE" id="PS50894">
    <property type="entry name" value="HPT"/>
    <property type="match status" value="1"/>
</dbReference>
<dbReference type="GO" id="GO:0000160">
    <property type="term" value="P:phosphorelay signal transduction system"/>
    <property type="evidence" value="ECO:0007669"/>
    <property type="project" value="InterPro"/>
</dbReference>
<name>A0A645IZ47_9ZZZZ</name>
<reference evidence="2" key="1">
    <citation type="submission" date="2019-08" db="EMBL/GenBank/DDBJ databases">
        <authorList>
            <person name="Kucharzyk K."/>
            <person name="Murdoch R.W."/>
            <person name="Higgins S."/>
            <person name="Loffler F."/>
        </authorList>
    </citation>
    <scope>NUCLEOTIDE SEQUENCE</scope>
</reference>
<dbReference type="InterPro" id="IPR008207">
    <property type="entry name" value="Sig_transdc_His_kin_Hpt_dom"/>
</dbReference>
<sequence>MGNGSLTDDPPLFDEADGLMRAGGDRAFLAELLTLFADSHEPCAARLRELAAAGDRAGGIDIAHSLKGVSGNVGLRRLSEAARRTEATLRGCDDPETAMLALADLTLETTAFARSKGAEMAGTRK</sequence>
<comment type="caution">
    <text evidence="2">The sequence shown here is derived from an EMBL/GenBank/DDBJ whole genome shotgun (WGS) entry which is preliminary data.</text>
</comment>
<feature type="domain" description="HPt" evidence="1">
    <location>
        <begin position="25"/>
        <end position="124"/>
    </location>
</feature>
<dbReference type="SUPFAM" id="SSF47226">
    <property type="entry name" value="Histidine-containing phosphotransfer domain, HPT domain"/>
    <property type="match status" value="1"/>
</dbReference>
<organism evidence="2">
    <name type="scientific">bioreactor metagenome</name>
    <dbReference type="NCBI Taxonomy" id="1076179"/>
    <lineage>
        <taxon>unclassified sequences</taxon>
        <taxon>metagenomes</taxon>
        <taxon>ecological metagenomes</taxon>
    </lineage>
</organism>
<evidence type="ECO:0000313" key="2">
    <source>
        <dbReference type="EMBL" id="MPN56611.1"/>
    </source>
</evidence>
<evidence type="ECO:0000259" key="1">
    <source>
        <dbReference type="PROSITE" id="PS50894"/>
    </source>
</evidence>
<proteinExistence type="predicted"/>
<dbReference type="Gene3D" id="1.20.120.160">
    <property type="entry name" value="HPT domain"/>
    <property type="match status" value="1"/>
</dbReference>
<accession>A0A645IZ47</accession>
<dbReference type="Pfam" id="PF01627">
    <property type="entry name" value="Hpt"/>
    <property type="match status" value="1"/>
</dbReference>
<dbReference type="EMBL" id="VSSQ01127145">
    <property type="protein sequence ID" value="MPN56611.1"/>
    <property type="molecule type" value="Genomic_DNA"/>
</dbReference>
<protein>
    <recommendedName>
        <fullName evidence="1">HPt domain-containing protein</fullName>
    </recommendedName>
</protein>